<organism evidence="2">
    <name type="scientific">marine sediment metagenome</name>
    <dbReference type="NCBI Taxonomy" id="412755"/>
    <lineage>
        <taxon>unclassified sequences</taxon>
        <taxon>metagenomes</taxon>
        <taxon>ecological metagenomes</taxon>
    </lineage>
</organism>
<name>X0Z0Q3_9ZZZZ</name>
<comment type="caution">
    <text evidence="2">The sequence shown here is derived from an EMBL/GenBank/DDBJ whole genome shotgun (WGS) entry which is preliminary data.</text>
</comment>
<dbReference type="EMBL" id="BART01000048">
    <property type="protein sequence ID" value="GAG62569.1"/>
    <property type="molecule type" value="Genomic_DNA"/>
</dbReference>
<sequence length="64" mass="7783">MRKEKLELTEKRREIDRGSRTNSKRIKLSSKNKFSASRECKEDLNLNKRVIIKNDGRYLIYYDF</sequence>
<gene>
    <name evidence="2" type="ORF">S01H4_00372</name>
</gene>
<dbReference type="AlphaFoldDB" id="X0Z0Q3"/>
<accession>X0Z0Q3</accession>
<reference evidence="2" key="1">
    <citation type="journal article" date="2014" name="Front. Microbiol.">
        <title>High frequency of phylogenetically diverse reductive dehalogenase-homologous genes in deep subseafloor sedimentary metagenomes.</title>
        <authorList>
            <person name="Kawai M."/>
            <person name="Futagami T."/>
            <person name="Toyoda A."/>
            <person name="Takaki Y."/>
            <person name="Nishi S."/>
            <person name="Hori S."/>
            <person name="Arai W."/>
            <person name="Tsubouchi T."/>
            <person name="Morono Y."/>
            <person name="Uchiyama I."/>
            <person name="Ito T."/>
            <person name="Fujiyama A."/>
            <person name="Inagaki F."/>
            <person name="Takami H."/>
        </authorList>
    </citation>
    <scope>NUCLEOTIDE SEQUENCE</scope>
    <source>
        <strain evidence="2">Expedition CK06-06</strain>
    </source>
</reference>
<evidence type="ECO:0000313" key="2">
    <source>
        <dbReference type="EMBL" id="GAG62569.1"/>
    </source>
</evidence>
<evidence type="ECO:0000256" key="1">
    <source>
        <dbReference type="SAM" id="MobiDB-lite"/>
    </source>
</evidence>
<protein>
    <submittedName>
        <fullName evidence="2">Uncharacterized protein</fullName>
    </submittedName>
</protein>
<feature type="region of interest" description="Disordered" evidence="1">
    <location>
        <begin position="1"/>
        <end position="30"/>
    </location>
</feature>
<feature type="compositionally biased region" description="Basic and acidic residues" evidence="1">
    <location>
        <begin position="1"/>
        <end position="19"/>
    </location>
</feature>
<proteinExistence type="predicted"/>